<protein>
    <recommendedName>
        <fullName evidence="1">Transposase DDE domain-containing protein</fullName>
    </recommendedName>
</protein>
<dbReference type="InterPro" id="IPR025668">
    <property type="entry name" value="Tnp_DDE_dom"/>
</dbReference>
<feature type="domain" description="Transposase DDE" evidence="1">
    <location>
        <begin position="12"/>
        <end position="122"/>
    </location>
</feature>
<accession>A0A3B0TW27</accession>
<evidence type="ECO:0000259" key="1">
    <source>
        <dbReference type="Pfam" id="PF13751"/>
    </source>
</evidence>
<dbReference type="PANTHER" id="PTHR33408">
    <property type="entry name" value="TRANSPOSASE"/>
    <property type="match status" value="1"/>
</dbReference>
<gene>
    <name evidence="2" type="ORF">MNBD_BACTEROID03-199</name>
</gene>
<name>A0A3B0TW27_9ZZZZ</name>
<reference evidence="2" key="1">
    <citation type="submission" date="2018-06" db="EMBL/GenBank/DDBJ databases">
        <authorList>
            <person name="Zhirakovskaya E."/>
        </authorList>
    </citation>
    <scope>NUCLEOTIDE SEQUENCE</scope>
</reference>
<sequence length="126" mass="14710">MGQVMQNIGSYQRETKTGHLQTINRYQANNCLGRPMREACHKAKENRIVERNHNLVRLKRKAKEKLLSPQGIAHRKQRCWDVEAVFGNIKQNMNFKRFFLRGIDKVETKIGLIAMAHNLKKVTLRA</sequence>
<dbReference type="PANTHER" id="PTHR33408:SF2">
    <property type="entry name" value="TRANSPOSASE DDE DOMAIN-CONTAINING PROTEIN"/>
    <property type="match status" value="1"/>
</dbReference>
<dbReference type="AlphaFoldDB" id="A0A3B0TW27"/>
<organism evidence="2">
    <name type="scientific">hydrothermal vent metagenome</name>
    <dbReference type="NCBI Taxonomy" id="652676"/>
    <lineage>
        <taxon>unclassified sequences</taxon>
        <taxon>metagenomes</taxon>
        <taxon>ecological metagenomes</taxon>
    </lineage>
</organism>
<dbReference type="EMBL" id="UOEL01000094">
    <property type="protein sequence ID" value="VAW12794.1"/>
    <property type="molecule type" value="Genomic_DNA"/>
</dbReference>
<evidence type="ECO:0000313" key="2">
    <source>
        <dbReference type="EMBL" id="VAW12794.1"/>
    </source>
</evidence>
<proteinExistence type="predicted"/>
<dbReference type="Pfam" id="PF13751">
    <property type="entry name" value="DDE_Tnp_1_6"/>
    <property type="match status" value="1"/>
</dbReference>